<dbReference type="Proteomes" id="UP000831880">
    <property type="component" value="Chromosome"/>
</dbReference>
<dbReference type="EMBL" id="CP095074">
    <property type="protein sequence ID" value="UOQ91660.1"/>
    <property type="molecule type" value="Genomic_DNA"/>
</dbReference>
<keyword evidence="1" id="KW-1133">Transmembrane helix</keyword>
<dbReference type="RefSeq" id="WP_244751271.1">
    <property type="nucleotide sequence ID" value="NZ_CP095074.1"/>
</dbReference>
<proteinExistence type="predicted"/>
<feature type="transmembrane region" description="Helical" evidence="1">
    <location>
        <begin position="100"/>
        <end position="133"/>
    </location>
</feature>
<feature type="transmembrane region" description="Helical" evidence="1">
    <location>
        <begin position="7"/>
        <end position="30"/>
    </location>
</feature>
<evidence type="ECO:0000256" key="1">
    <source>
        <dbReference type="SAM" id="Phobius"/>
    </source>
</evidence>
<dbReference type="InterPro" id="IPR025273">
    <property type="entry name" value="DUF4064"/>
</dbReference>
<feature type="domain" description="DUF4064" evidence="2">
    <location>
        <begin position="2"/>
        <end position="111"/>
    </location>
</feature>
<reference evidence="3 4" key="1">
    <citation type="submission" date="2022-04" db="EMBL/GenBank/DDBJ databases">
        <title>Halobacillus sp. isolated from saltern.</title>
        <authorList>
            <person name="Won M."/>
            <person name="Lee C.-M."/>
            <person name="Woen H.-Y."/>
            <person name="Kwon S.-W."/>
        </authorList>
    </citation>
    <scope>NUCLEOTIDE SEQUENCE [LARGE SCALE GENOMIC DNA]</scope>
    <source>
        <strain evidence="3 4">SSTM10-2</strain>
    </source>
</reference>
<organism evidence="3 4">
    <name type="scientific">Halobacillus shinanisalinarum</name>
    <dbReference type="NCBI Taxonomy" id="2932258"/>
    <lineage>
        <taxon>Bacteria</taxon>
        <taxon>Bacillati</taxon>
        <taxon>Bacillota</taxon>
        <taxon>Bacilli</taxon>
        <taxon>Bacillales</taxon>
        <taxon>Bacillaceae</taxon>
        <taxon>Halobacillus</taxon>
    </lineage>
</organism>
<feature type="transmembrane region" description="Helical" evidence="1">
    <location>
        <begin position="67"/>
        <end position="88"/>
    </location>
</feature>
<keyword evidence="1" id="KW-0472">Membrane</keyword>
<dbReference type="Pfam" id="PF13273">
    <property type="entry name" value="DUF4064"/>
    <property type="match status" value="1"/>
</dbReference>
<gene>
    <name evidence="3" type="ORF">MUO14_13985</name>
</gene>
<protein>
    <submittedName>
        <fullName evidence="3">DUF4064 domain-containing protein</fullName>
    </submittedName>
</protein>
<keyword evidence="1" id="KW-0812">Transmembrane</keyword>
<accession>A0ABY4GU23</accession>
<keyword evidence="4" id="KW-1185">Reference proteome</keyword>
<name>A0ABY4GU23_9BACI</name>
<evidence type="ECO:0000313" key="4">
    <source>
        <dbReference type="Proteomes" id="UP000831880"/>
    </source>
</evidence>
<evidence type="ECO:0000259" key="2">
    <source>
        <dbReference type="Pfam" id="PF13273"/>
    </source>
</evidence>
<evidence type="ECO:0000313" key="3">
    <source>
        <dbReference type="EMBL" id="UOQ91660.1"/>
    </source>
</evidence>
<sequence length="149" mass="15983">MKRIVEIVFTVIGVVIYGLTAVLSLVFLNVQDNPGWRADMQSMLNQDQNMEQAQISVDQIMEGVASVTWIIVISALVAIILGIVAIVFLKGNKKPKPAGIILIITGIVTTVGTIGFGLFGGLAFLIAGIIALVRKTKRPIEDESSFASE</sequence>